<evidence type="ECO:0000313" key="2">
    <source>
        <dbReference type="Proteomes" id="UP000828390"/>
    </source>
</evidence>
<proteinExistence type="predicted"/>
<name>A0A9D3Z1Y6_DREPO</name>
<sequence length="62" mass="7165">MLEKWLSKPLNLKSWCLRGLRPLDPYQGYALHPPEFLAAPLDTSTTLNIRPSHPNQKFRIPP</sequence>
<gene>
    <name evidence="1" type="ORF">DPMN_068622</name>
</gene>
<dbReference type="EMBL" id="JAIWYP010000014">
    <property type="protein sequence ID" value="KAH3709161.1"/>
    <property type="molecule type" value="Genomic_DNA"/>
</dbReference>
<comment type="caution">
    <text evidence="1">The sequence shown here is derived from an EMBL/GenBank/DDBJ whole genome shotgun (WGS) entry which is preliminary data.</text>
</comment>
<evidence type="ECO:0000313" key="1">
    <source>
        <dbReference type="EMBL" id="KAH3709161.1"/>
    </source>
</evidence>
<keyword evidence="2" id="KW-1185">Reference proteome</keyword>
<dbReference type="AlphaFoldDB" id="A0A9D3Z1Y6"/>
<accession>A0A9D3Z1Y6</accession>
<reference evidence="1" key="1">
    <citation type="journal article" date="2019" name="bioRxiv">
        <title>The Genome of the Zebra Mussel, Dreissena polymorpha: A Resource for Invasive Species Research.</title>
        <authorList>
            <person name="McCartney M.A."/>
            <person name="Auch B."/>
            <person name="Kono T."/>
            <person name="Mallez S."/>
            <person name="Zhang Y."/>
            <person name="Obille A."/>
            <person name="Becker A."/>
            <person name="Abrahante J.E."/>
            <person name="Garbe J."/>
            <person name="Badalamenti J.P."/>
            <person name="Herman A."/>
            <person name="Mangelson H."/>
            <person name="Liachko I."/>
            <person name="Sullivan S."/>
            <person name="Sone E.D."/>
            <person name="Koren S."/>
            <person name="Silverstein K.A.T."/>
            <person name="Beckman K.B."/>
            <person name="Gohl D.M."/>
        </authorList>
    </citation>
    <scope>NUCLEOTIDE SEQUENCE</scope>
    <source>
        <strain evidence="1">Duluth1</strain>
        <tissue evidence="1">Whole animal</tissue>
    </source>
</reference>
<protein>
    <submittedName>
        <fullName evidence="1">Uncharacterized protein</fullName>
    </submittedName>
</protein>
<organism evidence="1 2">
    <name type="scientific">Dreissena polymorpha</name>
    <name type="common">Zebra mussel</name>
    <name type="synonym">Mytilus polymorpha</name>
    <dbReference type="NCBI Taxonomy" id="45954"/>
    <lineage>
        <taxon>Eukaryota</taxon>
        <taxon>Metazoa</taxon>
        <taxon>Spiralia</taxon>
        <taxon>Lophotrochozoa</taxon>
        <taxon>Mollusca</taxon>
        <taxon>Bivalvia</taxon>
        <taxon>Autobranchia</taxon>
        <taxon>Heteroconchia</taxon>
        <taxon>Euheterodonta</taxon>
        <taxon>Imparidentia</taxon>
        <taxon>Neoheterodontei</taxon>
        <taxon>Myida</taxon>
        <taxon>Dreissenoidea</taxon>
        <taxon>Dreissenidae</taxon>
        <taxon>Dreissena</taxon>
    </lineage>
</organism>
<reference evidence="1" key="2">
    <citation type="submission" date="2020-11" db="EMBL/GenBank/DDBJ databases">
        <authorList>
            <person name="McCartney M.A."/>
            <person name="Auch B."/>
            <person name="Kono T."/>
            <person name="Mallez S."/>
            <person name="Becker A."/>
            <person name="Gohl D.M."/>
            <person name="Silverstein K.A.T."/>
            <person name="Koren S."/>
            <person name="Bechman K.B."/>
            <person name="Herman A."/>
            <person name="Abrahante J.E."/>
            <person name="Garbe J."/>
        </authorList>
    </citation>
    <scope>NUCLEOTIDE SEQUENCE</scope>
    <source>
        <strain evidence="1">Duluth1</strain>
        <tissue evidence="1">Whole animal</tissue>
    </source>
</reference>
<dbReference type="Proteomes" id="UP000828390">
    <property type="component" value="Unassembled WGS sequence"/>
</dbReference>